<reference evidence="2" key="1">
    <citation type="submission" date="2019-08" db="EMBL/GenBank/DDBJ databases">
        <authorList>
            <person name="Kucharzyk K."/>
            <person name="Murdoch R.W."/>
            <person name="Higgins S."/>
            <person name="Loffler F."/>
        </authorList>
    </citation>
    <scope>NUCLEOTIDE SEQUENCE</scope>
</reference>
<evidence type="ECO:0000313" key="2">
    <source>
        <dbReference type="EMBL" id="MPN24763.1"/>
    </source>
</evidence>
<feature type="region of interest" description="Disordered" evidence="1">
    <location>
        <begin position="17"/>
        <end position="79"/>
    </location>
</feature>
<sequence length="193" mass="20534">MRPPAGPAGWVRPWRASATKSCQCPSGGRTAPRTPARRPGRARPERQHSARPRAVRPANPPRRSACNARSGPGCWRASGLRTAKQLRPADSPPHPVRSHSFCCCRASWGPAPSTAHDADGSAPHRAGADPRAGVPCRPAPTVHRRSPAPARARVRHRSARAAKDRPPCRPQAGSCRQTAGRPVGTPAPCSCVR</sequence>
<evidence type="ECO:0000256" key="1">
    <source>
        <dbReference type="SAM" id="MobiDB-lite"/>
    </source>
</evidence>
<feature type="compositionally biased region" description="Basic residues" evidence="1">
    <location>
        <begin position="142"/>
        <end position="160"/>
    </location>
</feature>
<protein>
    <submittedName>
        <fullName evidence="2">Uncharacterized protein</fullName>
    </submittedName>
</protein>
<name>A0A645GM26_9ZZZZ</name>
<dbReference type="EMBL" id="VSSQ01073714">
    <property type="protein sequence ID" value="MPN24763.1"/>
    <property type="molecule type" value="Genomic_DNA"/>
</dbReference>
<proteinExistence type="predicted"/>
<gene>
    <name evidence="2" type="ORF">SDC9_172165</name>
</gene>
<feature type="region of interest" description="Disordered" evidence="1">
    <location>
        <begin position="113"/>
        <end position="193"/>
    </location>
</feature>
<comment type="caution">
    <text evidence="2">The sequence shown here is derived from an EMBL/GenBank/DDBJ whole genome shotgun (WGS) entry which is preliminary data.</text>
</comment>
<organism evidence="2">
    <name type="scientific">bioreactor metagenome</name>
    <dbReference type="NCBI Taxonomy" id="1076179"/>
    <lineage>
        <taxon>unclassified sequences</taxon>
        <taxon>metagenomes</taxon>
        <taxon>ecological metagenomes</taxon>
    </lineage>
</organism>
<accession>A0A645GM26</accession>
<feature type="compositionally biased region" description="Low complexity" evidence="1">
    <location>
        <begin position="55"/>
        <end position="65"/>
    </location>
</feature>
<dbReference type="AlphaFoldDB" id="A0A645GM26"/>